<keyword evidence="3" id="KW-1185">Reference proteome</keyword>
<feature type="domain" description="Methyltransferase" evidence="1">
    <location>
        <begin position="49"/>
        <end position="143"/>
    </location>
</feature>
<evidence type="ECO:0000259" key="1">
    <source>
        <dbReference type="Pfam" id="PF13649"/>
    </source>
</evidence>
<dbReference type="AlphaFoldDB" id="A0A938XZ54"/>
<accession>A0A938XZ54</accession>
<gene>
    <name evidence="2" type="ORF">JOD01_001897</name>
</gene>
<dbReference type="RefSeq" id="WP_204518046.1">
    <property type="nucleotide sequence ID" value="NZ_BAABIN010000020.1"/>
</dbReference>
<organism evidence="2 3">
    <name type="scientific">Brevibacillus fulvus</name>
    <dbReference type="NCBI Taxonomy" id="1125967"/>
    <lineage>
        <taxon>Bacteria</taxon>
        <taxon>Bacillati</taxon>
        <taxon>Bacillota</taxon>
        <taxon>Bacilli</taxon>
        <taxon>Bacillales</taxon>
        <taxon>Paenibacillaceae</taxon>
        <taxon>Brevibacillus</taxon>
    </lineage>
</organism>
<dbReference type="InterPro" id="IPR029063">
    <property type="entry name" value="SAM-dependent_MTases_sf"/>
</dbReference>
<dbReference type="EMBL" id="JAFBEB010000005">
    <property type="protein sequence ID" value="MBM7590293.1"/>
    <property type="molecule type" value="Genomic_DNA"/>
</dbReference>
<keyword evidence="2" id="KW-0808">Transferase</keyword>
<dbReference type="PANTHER" id="PTHR43591">
    <property type="entry name" value="METHYLTRANSFERASE"/>
    <property type="match status" value="1"/>
</dbReference>
<evidence type="ECO:0000313" key="3">
    <source>
        <dbReference type="Proteomes" id="UP000717624"/>
    </source>
</evidence>
<dbReference type="EC" id="2.1.1.-" evidence="2"/>
<comment type="caution">
    <text evidence="2">The sequence shown here is derived from an EMBL/GenBank/DDBJ whole genome shotgun (WGS) entry which is preliminary data.</text>
</comment>
<reference evidence="2" key="1">
    <citation type="submission" date="2021-01" db="EMBL/GenBank/DDBJ databases">
        <title>Genomic Encyclopedia of Type Strains, Phase IV (KMG-IV): sequencing the most valuable type-strain genomes for metagenomic binning, comparative biology and taxonomic classification.</title>
        <authorList>
            <person name="Goeker M."/>
        </authorList>
    </citation>
    <scope>NUCLEOTIDE SEQUENCE</scope>
    <source>
        <strain evidence="2">DSM 25523</strain>
    </source>
</reference>
<protein>
    <submittedName>
        <fullName evidence="2">tRNA (Cmo5U34)-methyltransferase</fullName>
        <ecNumber evidence="2">2.1.1.-</ecNumber>
    </submittedName>
</protein>
<dbReference type="CDD" id="cd02440">
    <property type="entry name" value="AdoMet_MTases"/>
    <property type="match status" value="1"/>
</dbReference>
<dbReference type="Gene3D" id="6.10.140.280">
    <property type="match status" value="1"/>
</dbReference>
<evidence type="ECO:0000313" key="2">
    <source>
        <dbReference type="EMBL" id="MBM7590293.1"/>
    </source>
</evidence>
<dbReference type="Proteomes" id="UP000717624">
    <property type="component" value="Unassembled WGS sequence"/>
</dbReference>
<name>A0A938XZ54_9BACL</name>
<dbReference type="Gene3D" id="3.40.50.150">
    <property type="entry name" value="Vaccinia Virus protein VP39"/>
    <property type="match status" value="1"/>
</dbReference>
<dbReference type="Pfam" id="PF13649">
    <property type="entry name" value="Methyltransf_25"/>
    <property type="match status" value="1"/>
</dbReference>
<dbReference type="GO" id="GO:0008168">
    <property type="term" value="F:methyltransferase activity"/>
    <property type="evidence" value="ECO:0007669"/>
    <property type="project" value="UniProtKB-KW"/>
</dbReference>
<dbReference type="InterPro" id="IPR041698">
    <property type="entry name" value="Methyltransf_25"/>
</dbReference>
<sequence length="229" mass="26537">MTTEQNIIKSFDRVADQYDKQRRKLIPCFDDFYQIAVSLADTPKQQPRILDLGAGTGLLSAFLLERYPQAAVTLVDLSEKMLDVARERFRQRPQITFLHADYLTYEFSSSYDLIVSGLSIHHLPDPDKQRLYQKVFALLDPGGIFINADQVLGHTAYLEFLYKNDWRHKVESSGLSQEEIAAAYERTKLDQMATLEEQLRWLNHCGFSDVDCVYKYYNFAVMFARKNKG</sequence>
<keyword evidence="2" id="KW-0489">Methyltransferase</keyword>
<proteinExistence type="predicted"/>
<dbReference type="SUPFAM" id="SSF53335">
    <property type="entry name" value="S-adenosyl-L-methionine-dependent methyltransferases"/>
    <property type="match status" value="1"/>
</dbReference>
<dbReference type="GO" id="GO:0032259">
    <property type="term" value="P:methylation"/>
    <property type="evidence" value="ECO:0007669"/>
    <property type="project" value="UniProtKB-KW"/>
</dbReference>